<dbReference type="Gene3D" id="2.60.40.650">
    <property type="match status" value="1"/>
</dbReference>
<keyword evidence="12" id="KW-0408">Iron</keyword>
<evidence type="ECO:0000256" key="2">
    <source>
        <dbReference type="ARBA" id="ARBA00001970"/>
    </source>
</evidence>
<dbReference type="GO" id="GO:0005758">
    <property type="term" value="C:mitochondrial intermembrane space"/>
    <property type="evidence" value="ECO:0007669"/>
    <property type="project" value="UniProtKB-SubCell"/>
</dbReference>
<comment type="cofactor">
    <cofactor evidence="1">
        <name>Mo-molybdopterin</name>
        <dbReference type="ChEBI" id="CHEBI:71302"/>
    </cofactor>
</comment>
<dbReference type="GO" id="GO:0043546">
    <property type="term" value="F:molybdopterin cofactor binding"/>
    <property type="evidence" value="ECO:0007669"/>
    <property type="project" value="InterPro"/>
</dbReference>
<evidence type="ECO:0000256" key="1">
    <source>
        <dbReference type="ARBA" id="ARBA00001924"/>
    </source>
</evidence>
<dbReference type="Pfam" id="PF00174">
    <property type="entry name" value="Oxidored_molyb"/>
    <property type="match status" value="1"/>
</dbReference>
<feature type="domain" description="Cytochrome b5 heme-binding" evidence="15">
    <location>
        <begin position="104"/>
        <end position="183"/>
    </location>
</feature>
<dbReference type="PROSITE" id="PS00559">
    <property type="entry name" value="MOLYBDOPTERIN_EUK"/>
    <property type="match status" value="1"/>
</dbReference>
<keyword evidence="13" id="KW-0496">Mitochondrion</keyword>
<dbReference type="InterPro" id="IPR008335">
    <property type="entry name" value="Mopterin_OxRdtase_euk"/>
</dbReference>
<dbReference type="PANTHER" id="PTHR19372:SF7">
    <property type="entry name" value="SULFITE OXIDASE, MITOCHONDRIAL"/>
    <property type="match status" value="1"/>
</dbReference>
<comment type="pathway">
    <text evidence="4">Sulfur metabolism.</text>
</comment>
<keyword evidence="11" id="KW-0560">Oxidoreductase</keyword>
<keyword evidence="14" id="KW-0472">Membrane</keyword>
<dbReference type="SUPFAM" id="SSF55856">
    <property type="entry name" value="Cytochrome b5-like heme/steroid binding domain"/>
    <property type="match status" value="1"/>
</dbReference>
<keyword evidence="14" id="KW-0812">Transmembrane</keyword>
<feature type="transmembrane region" description="Helical" evidence="14">
    <location>
        <begin position="64"/>
        <end position="85"/>
    </location>
</feature>
<dbReference type="FunFam" id="3.10.120.10:FF:000007">
    <property type="entry name" value="Sulfite oxidase, mitochondrial"/>
    <property type="match status" value="1"/>
</dbReference>
<proteinExistence type="predicted"/>
<dbReference type="GO" id="GO:0030151">
    <property type="term" value="F:molybdenum ion binding"/>
    <property type="evidence" value="ECO:0007669"/>
    <property type="project" value="InterPro"/>
</dbReference>
<reference evidence="18" key="1">
    <citation type="submission" date="2015-11" db="EMBL/GenBank/DDBJ databases">
        <title>De novo transcriptome assembly of four potential Pierce s Disease insect vectors from Arizona vineyards.</title>
        <authorList>
            <person name="Tassone E.E."/>
        </authorList>
    </citation>
    <scope>NUCLEOTIDE SEQUENCE</scope>
</reference>
<dbReference type="GO" id="GO:0008482">
    <property type="term" value="F:sulfite oxidase activity"/>
    <property type="evidence" value="ECO:0007669"/>
    <property type="project" value="UniProtKB-EC"/>
</dbReference>
<dbReference type="GO" id="GO:0006790">
    <property type="term" value="P:sulfur compound metabolic process"/>
    <property type="evidence" value="ECO:0007669"/>
    <property type="project" value="UniProtKB-UniPathway"/>
</dbReference>
<dbReference type="CDD" id="cd02111">
    <property type="entry name" value="eukary_SO_Moco"/>
    <property type="match status" value="1"/>
</dbReference>
<accession>A0A1B6MLX5</accession>
<evidence type="ECO:0000256" key="6">
    <source>
        <dbReference type="ARBA" id="ARBA00011738"/>
    </source>
</evidence>
<evidence type="ECO:0000256" key="8">
    <source>
        <dbReference type="ARBA" id="ARBA00022505"/>
    </source>
</evidence>
<dbReference type="AlphaFoldDB" id="A0A1B6MLX5"/>
<comment type="pathway">
    <text evidence="5">Energy metabolism; sulfur metabolism.</text>
</comment>
<evidence type="ECO:0000256" key="10">
    <source>
        <dbReference type="ARBA" id="ARBA00022723"/>
    </source>
</evidence>
<evidence type="ECO:0000256" key="11">
    <source>
        <dbReference type="ARBA" id="ARBA00023002"/>
    </source>
</evidence>
<dbReference type="InterPro" id="IPR022407">
    <property type="entry name" value="OxRdtase_Mopterin_BS"/>
</dbReference>
<evidence type="ECO:0000256" key="4">
    <source>
        <dbReference type="ARBA" id="ARBA00004678"/>
    </source>
</evidence>
<dbReference type="InterPro" id="IPR000572">
    <property type="entry name" value="OxRdtase_Mopterin-bd_dom"/>
</dbReference>
<evidence type="ECO:0000259" key="15">
    <source>
        <dbReference type="PROSITE" id="PS50255"/>
    </source>
</evidence>
<dbReference type="InterPro" id="IPR036374">
    <property type="entry name" value="OxRdtase_Mopterin-bd_sf"/>
</dbReference>
<evidence type="ECO:0000313" key="17">
    <source>
        <dbReference type="EMBL" id="JAT21638.1"/>
    </source>
</evidence>
<keyword evidence="10" id="KW-0479">Metal-binding</keyword>
<evidence type="ECO:0000256" key="9">
    <source>
        <dbReference type="ARBA" id="ARBA00022617"/>
    </source>
</evidence>
<dbReference type="PANTHER" id="PTHR19372">
    <property type="entry name" value="SULFITE REDUCTASE"/>
    <property type="match status" value="1"/>
</dbReference>
<evidence type="ECO:0000256" key="3">
    <source>
        <dbReference type="ARBA" id="ARBA00004569"/>
    </source>
</evidence>
<keyword evidence="8" id="KW-0500">Molybdenum</keyword>
<evidence type="ECO:0000256" key="7">
    <source>
        <dbReference type="ARBA" id="ARBA00012505"/>
    </source>
</evidence>
<dbReference type="GO" id="GO:0020037">
    <property type="term" value="F:heme binding"/>
    <property type="evidence" value="ECO:0007669"/>
    <property type="project" value="InterPro"/>
</dbReference>
<keyword evidence="9" id="KW-0349">Heme</keyword>
<dbReference type="PROSITE" id="PS50255">
    <property type="entry name" value="CYTOCHROME_B5_2"/>
    <property type="match status" value="1"/>
</dbReference>
<dbReference type="InterPro" id="IPR036400">
    <property type="entry name" value="Cyt_B5-like_heme/steroid_sf"/>
</dbReference>
<gene>
    <name evidence="16" type="ORF">g.33095</name>
    <name evidence="18" type="ORF">g.33098</name>
    <name evidence="17" type="ORF">g.33103</name>
</gene>
<dbReference type="InterPro" id="IPR001199">
    <property type="entry name" value="Cyt_B5-like_heme/steroid-bd"/>
</dbReference>
<dbReference type="Gene3D" id="3.90.420.10">
    <property type="entry name" value="Oxidoreductase, molybdopterin-binding domain"/>
    <property type="match status" value="1"/>
</dbReference>
<dbReference type="EMBL" id="GEBQ01018339">
    <property type="protein sequence ID" value="JAT21638.1"/>
    <property type="molecule type" value="Transcribed_RNA"/>
</dbReference>
<dbReference type="EMBL" id="GEBQ01003029">
    <property type="protein sequence ID" value="JAT36948.1"/>
    <property type="molecule type" value="Transcribed_RNA"/>
</dbReference>
<dbReference type="UniPathway" id="UPA00096"/>
<dbReference type="Gene3D" id="3.10.120.10">
    <property type="entry name" value="Cytochrome b5-like heme/steroid binding domain"/>
    <property type="match status" value="1"/>
</dbReference>
<evidence type="ECO:0000256" key="13">
    <source>
        <dbReference type="ARBA" id="ARBA00023128"/>
    </source>
</evidence>
<dbReference type="PRINTS" id="PR00363">
    <property type="entry name" value="CYTOCHROMEB5"/>
</dbReference>
<dbReference type="PROSITE" id="PS00191">
    <property type="entry name" value="CYTOCHROME_B5_1"/>
    <property type="match status" value="1"/>
</dbReference>
<dbReference type="Pfam" id="PF03404">
    <property type="entry name" value="Mo-co_dimer"/>
    <property type="match status" value="1"/>
</dbReference>
<sequence>MASLHTSLRSLCRSQQMILRYQSGYKLSTRIVLSNDRYRKSIYANDFRFFWTKRKFNEEWKSNYVFKSSAVVLALLTVGLSVYYLNGKRRSPDGSNAGVFNPKLPSHTLEEVAKHNSKKDRVWVTYGQGVYDITDFVADHPGGEEKIMIAAGGSVEPFWMMYAIHKTPTILAMLEQYRIGNISAEDAKVATSNMEDPYSKEPLRHPALRPNSLQPYNAEPPSVLLVDSFYTPTALFYVRNHLPVPEVDEQSYELQISGVGIKETTLTLDDIKKFPKYTLTACIQCAGNRRGEMSTVKPVKGLDWGSAAIGNAQWSGARLYDVLTSLGLKEDDPKVKHIKFKGMDTDVINVPYGASIPVEKGMNPRGDVLLAYEMNGEPLTIDHGFPLRVIVPGTVGARNVKWLSSIKVSGCESPAHWQQYDYKGFSPSVDWDTVDWSSAPAIQELPVISAICDPVNGASVKPNQGKVKLRGYAFSGGGHQVVRVDVTADKGHTWHTATLEQESARPPRHWGWTLWTVDVPVSPKASRVEFWVKAVDNSYNTQPETINNIWNLRGILNNAYHRIKVNITK</sequence>
<dbReference type="FunFam" id="3.90.420.10:FF:000002">
    <property type="entry name" value="sulfite oxidase, mitochondrial"/>
    <property type="match status" value="1"/>
</dbReference>
<comment type="subunit">
    <text evidence="6">Homodimer.</text>
</comment>
<dbReference type="InterPro" id="IPR018506">
    <property type="entry name" value="Cyt_B5_heme-BS"/>
</dbReference>
<comment type="cofactor">
    <cofactor evidence="2">
        <name>heme b</name>
        <dbReference type="ChEBI" id="CHEBI:60344"/>
    </cofactor>
</comment>
<dbReference type="Pfam" id="PF00173">
    <property type="entry name" value="Cyt-b5"/>
    <property type="match status" value="1"/>
</dbReference>
<evidence type="ECO:0000313" key="18">
    <source>
        <dbReference type="EMBL" id="JAT36948.1"/>
    </source>
</evidence>
<keyword evidence="14" id="KW-1133">Transmembrane helix</keyword>
<dbReference type="SUPFAM" id="SSF56524">
    <property type="entry name" value="Oxidoreductase molybdopterin-binding domain"/>
    <property type="match status" value="1"/>
</dbReference>
<dbReference type="SUPFAM" id="SSF81296">
    <property type="entry name" value="E set domains"/>
    <property type="match status" value="1"/>
</dbReference>
<dbReference type="InterPro" id="IPR005066">
    <property type="entry name" value="MoCF_OxRdtse_dimer"/>
</dbReference>
<protein>
    <recommendedName>
        <fullName evidence="7">sulfite oxidase</fullName>
        <ecNumber evidence="7">1.8.3.1</ecNumber>
    </recommendedName>
</protein>
<dbReference type="PRINTS" id="PR00407">
    <property type="entry name" value="EUMOPTERIN"/>
</dbReference>
<comment type="subcellular location">
    <subcellularLocation>
        <location evidence="3">Mitochondrion intermembrane space</location>
    </subcellularLocation>
</comment>
<evidence type="ECO:0000256" key="5">
    <source>
        <dbReference type="ARBA" id="ARBA00004971"/>
    </source>
</evidence>
<dbReference type="EC" id="1.8.3.1" evidence="7"/>
<organism evidence="18">
    <name type="scientific">Graphocephala atropunctata</name>
    <dbReference type="NCBI Taxonomy" id="36148"/>
    <lineage>
        <taxon>Eukaryota</taxon>
        <taxon>Metazoa</taxon>
        <taxon>Ecdysozoa</taxon>
        <taxon>Arthropoda</taxon>
        <taxon>Hexapoda</taxon>
        <taxon>Insecta</taxon>
        <taxon>Pterygota</taxon>
        <taxon>Neoptera</taxon>
        <taxon>Paraneoptera</taxon>
        <taxon>Hemiptera</taxon>
        <taxon>Auchenorrhyncha</taxon>
        <taxon>Membracoidea</taxon>
        <taxon>Cicadellidae</taxon>
        <taxon>Cicadellinae</taxon>
        <taxon>Cicadellini</taxon>
        <taxon>Graphocephala</taxon>
    </lineage>
</organism>
<dbReference type="SMART" id="SM01117">
    <property type="entry name" value="Cyt-b5"/>
    <property type="match status" value="1"/>
</dbReference>
<dbReference type="InterPro" id="IPR014756">
    <property type="entry name" value="Ig_E-set"/>
</dbReference>
<name>A0A1B6MLX5_9HEMI</name>
<dbReference type="EMBL" id="GEBQ01019539">
    <property type="protein sequence ID" value="JAT20438.1"/>
    <property type="molecule type" value="Transcribed_RNA"/>
</dbReference>
<evidence type="ECO:0000256" key="14">
    <source>
        <dbReference type="SAM" id="Phobius"/>
    </source>
</evidence>
<evidence type="ECO:0000256" key="12">
    <source>
        <dbReference type="ARBA" id="ARBA00023004"/>
    </source>
</evidence>
<evidence type="ECO:0000313" key="16">
    <source>
        <dbReference type="EMBL" id="JAT20438.1"/>
    </source>
</evidence>